<reference evidence="2" key="1">
    <citation type="submission" date="2016-11" db="UniProtKB">
        <authorList>
            <consortium name="WormBaseParasite"/>
        </authorList>
    </citation>
    <scope>IDENTIFICATION</scope>
</reference>
<sequence>MDLTIFAWTQYDLTCCIECLVKPTSFTKLRPSKQLVIALAANFPKTSLQSLGKDSGN</sequence>
<accession>A0A1I7X0E1</accession>
<evidence type="ECO:0000313" key="1">
    <source>
        <dbReference type="Proteomes" id="UP000095283"/>
    </source>
</evidence>
<dbReference type="AlphaFoldDB" id="A0A1I7X0E1"/>
<evidence type="ECO:0000313" key="2">
    <source>
        <dbReference type="WBParaSite" id="Hba_10861"/>
    </source>
</evidence>
<organism evidence="1 2">
    <name type="scientific">Heterorhabditis bacteriophora</name>
    <name type="common">Entomopathogenic nematode worm</name>
    <dbReference type="NCBI Taxonomy" id="37862"/>
    <lineage>
        <taxon>Eukaryota</taxon>
        <taxon>Metazoa</taxon>
        <taxon>Ecdysozoa</taxon>
        <taxon>Nematoda</taxon>
        <taxon>Chromadorea</taxon>
        <taxon>Rhabditida</taxon>
        <taxon>Rhabditina</taxon>
        <taxon>Rhabditomorpha</taxon>
        <taxon>Strongyloidea</taxon>
        <taxon>Heterorhabditidae</taxon>
        <taxon>Heterorhabditis</taxon>
    </lineage>
</organism>
<name>A0A1I7X0E1_HETBA</name>
<proteinExistence type="predicted"/>
<dbReference type="Proteomes" id="UP000095283">
    <property type="component" value="Unplaced"/>
</dbReference>
<protein>
    <submittedName>
        <fullName evidence="2">Uncharacterized protein</fullName>
    </submittedName>
</protein>
<dbReference type="WBParaSite" id="Hba_10861">
    <property type="protein sequence ID" value="Hba_10861"/>
    <property type="gene ID" value="Hba_10861"/>
</dbReference>
<keyword evidence="1" id="KW-1185">Reference proteome</keyword>